<comment type="similarity">
    <text evidence="2">Belongs to the disease resistance NB-LRR family.</text>
</comment>
<keyword evidence="8" id="KW-0067">ATP-binding</keyword>
<dbReference type="Proteomes" id="UP000019116">
    <property type="component" value="Chromosome 4A"/>
</dbReference>
<feature type="compositionally biased region" description="Polar residues" evidence="9">
    <location>
        <begin position="1104"/>
        <end position="1119"/>
    </location>
</feature>
<dbReference type="Gramene" id="TraesCS4A02G223400.2">
    <property type="protein sequence ID" value="TraesCS4A02G223400.2"/>
    <property type="gene ID" value="TraesCS4A02G223400"/>
</dbReference>
<dbReference type="InterPro" id="IPR058922">
    <property type="entry name" value="WHD_DRP"/>
</dbReference>
<dbReference type="Gene3D" id="1.10.8.430">
    <property type="entry name" value="Helical domain of apoptotic protease-activating factors"/>
    <property type="match status" value="1"/>
</dbReference>
<dbReference type="PROSITE" id="PS00107">
    <property type="entry name" value="PROTEIN_KINASE_ATP"/>
    <property type="match status" value="1"/>
</dbReference>
<dbReference type="GO" id="GO:0043531">
    <property type="term" value="F:ADP binding"/>
    <property type="evidence" value="ECO:0007669"/>
    <property type="project" value="InterPro"/>
</dbReference>
<feature type="compositionally biased region" description="Low complexity" evidence="9">
    <location>
        <begin position="1066"/>
        <end position="1086"/>
    </location>
</feature>
<dbReference type="Gene3D" id="1.20.5.4130">
    <property type="match status" value="1"/>
</dbReference>
<dbReference type="Gene3D" id="3.40.50.300">
    <property type="entry name" value="P-loop containing nucleotide triphosphate hydrolases"/>
    <property type="match status" value="1"/>
</dbReference>
<feature type="region of interest" description="Disordered" evidence="9">
    <location>
        <begin position="1066"/>
        <end position="1159"/>
    </location>
</feature>
<keyword evidence="7" id="KW-0175">Coiled coil</keyword>
<feature type="domain" description="Protein kinase" evidence="10">
    <location>
        <begin position="1169"/>
        <end position="1329"/>
    </location>
</feature>
<dbReference type="PANTHER" id="PTHR23155:SF1198">
    <property type="entry name" value="DISEASE RESISTANCE PROTEIN RGA5"/>
    <property type="match status" value="1"/>
</dbReference>
<dbReference type="InterPro" id="IPR002182">
    <property type="entry name" value="NB-ARC"/>
</dbReference>
<dbReference type="InterPro" id="IPR055414">
    <property type="entry name" value="LRR_R13L4/SHOC2-like"/>
</dbReference>
<dbReference type="SUPFAM" id="SSF56112">
    <property type="entry name" value="Protein kinase-like (PK-like)"/>
    <property type="match status" value="1"/>
</dbReference>
<evidence type="ECO:0000256" key="5">
    <source>
        <dbReference type="ARBA" id="ARBA00022741"/>
    </source>
</evidence>
<evidence type="ECO:0000256" key="3">
    <source>
        <dbReference type="ARBA" id="ARBA00022614"/>
    </source>
</evidence>
<dbReference type="PROSITE" id="PS50011">
    <property type="entry name" value="PROTEIN_KINASE_DOM"/>
    <property type="match status" value="1"/>
</dbReference>
<dbReference type="Pfam" id="PF00069">
    <property type="entry name" value="Pkinase"/>
    <property type="match status" value="1"/>
</dbReference>
<dbReference type="SUPFAM" id="SSF52540">
    <property type="entry name" value="P-loop containing nucleoside triphosphate hydrolases"/>
    <property type="match status" value="1"/>
</dbReference>
<dbReference type="InterPro" id="IPR044974">
    <property type="entry name" value="Disease_R_plants"/>
</dbReference>
<keyword evidence="3" id="KW-0433">Leucine-rich repeat</keyword>
<dbReference type="InterPro" id="IPR027417">
    <property type="entry name" value="P-loop_NTPase"/>
</dbReference>
<dbReference type="STRING" id="4565.A0A3B6HUM4"/>
<dbReference type="Pfam" id="PF18052">
    <property type="entry name" value="Rx_N"/>
    <property type="match status" value="1"/>
</dbReference>
<dbReference type="Pfam" id="PF23598">
    <property type="entry name" value="LRR_14"/>
    <property type="match status" value="1"/>
</dbReference>
<evidence type="ECO:0000259" key="10">
    <source>
        <dbReference type="PROSITE" id="PS50011"/>
    </source>
</evidence>
<evidence type="ECO:0000256" key="9">
    <source>
        <dbReference type="SAM" id="MobiDB-lite"/>
    </source>
</evidence>
<keyword evidence="5 8" id="KW-0547">Nucleotide-binding</keyword>
<dbReference type="GO" id="GO:0009626">
    <property type="term" value="P:plant-type hypersensitive response"/>
    <property type="evidence" value="ECO:0007669"/>
    <property type="project" value="UniProtKB-ARBA"/>
</dbReference>
<evidence type="ECO:0000256" key="8">
    <source>
        <dbReference type="PROSITE-ProRule" id="PRU10141"/>
    </source>
</evidence>
<dbReference type="InterPro" id="IPR032675">
    <property type="entry name" value="LRR_dom_sf"/>
</dbReference>
<dbReference type="Pfam" id="PF23559">
    <property type="entry name" value="WHD_DRP"/>
    <property type="match status" value="1"/>
</dbReference>
<dbReference type="GO" id="GO:0004672">
    <property type="term" value="F:protein kinase activity"/>
    <property type="evidence" value="ECO:0007669"/>
    <property type="project" value="InterPro"/>
</dbReference>
<feature type="compositionally biased region" description="Basic and acidic residues" evidence="9">
    <location>
        <begin position="1128"/>
        <end position="1137"/>
    </location>
</feature>
<dbReference type="GO" id="GO:0005524">
    <property type="term" value="F:ATP binding"/>
    <property type="evidence" value="ECO:0007669"/>
    <property type="project" value="UniProtKB-UniRule"/>
</dbReference>
<dbReference type="SUPFAM" id="SSF52058">
    <property type="entry name" value="L domain-like"/>
    <property type="match status" value="1"/>
</dbReference>
<evidence type="ECO:0000256" key="2">
    <source>
        <dbReference type="ARBA" id="ARBA00008894"/>
    </source>
</evidence>
<proteinExistence type="inferred from homology"/>
<evidence type="ECO:0000313" key="12">
    <source>
        <dbReference type="Proteomes" id="UP000019116"/>
    </source>
</evidence>
<evidence type="ECO:0000256" key="4">
    <source>
        <dbReference type="ARBA" id="ARBA00022737"/>
    </source>
</evidence>
<reference evidence="11" key="2">
    <citation type="submission" date="2018-10" db="UniProtKB">
        <authorList>
            <consortium name="EnsemblPlants"/>
        </authorList>
    </citation>
    <scope>IDENTIFICATION</scope>
</reference>
<dbReference type="Gramene" id="TraesCS4A03G0595300.2">
    <property type="protein sequence ID" value="TraesCS4A03G0595300.2.CDS"/>
    <property type="gene ID" value="TraesCS4A03G0595300"/>
</dbReference>
<keyword evidence="6" id="KW-0611">Plant defense</keyword>
<dbReference type="InterPro" id="IPR042197">
    <property type="entry name" value="Apaf_helical"/>
</dbReference>
<evidence type="ECO:0000256" key="1">
    <source>
        <dbReference type="ARBA" id="ARBA00004162"/>
    </source>
</evidence>
<dbReference type="PRINTS" id="PR00364">
    <property type="entry name" value="DISEASERSIST"/>
</dbReference>
<dbReference type="FunFam" id="1.10.10.10:FF:000322">
    <property type="entry name" value="Probable disease resistance protein At1g63360"/>
    <property type="match status" value="1"/>
</dbReference>
<dbReference type="Gene3D" id="1.10.510.10">
    <property type="entry name" value="Transferase(Phosphotransferase) domain 1"/>
    <property type="match status" value="1"/>
</dbReference>
<evidence type="ECO:0000256" key="7">
    <source>
        <dbReference type="ARBA" id="ARBA00023054"/>
    </source>
</evidence>
<feature type="binding site" evidence="8">
    <location>
        <position position="1198"/>
    </location>
    <ligand>
        <name>ATP</name>
        <dbReference type="ChEBI" id="CHEBI:30616"/>
    </ligand>
</feature>
<dbReference type="Gene3D" id="3.80.10.10">
    <property type="entry name" value="Ribonuclease Inhibitor"/>
    <property type="match status" value="1"/>
</dbReference>
<gene>
    <name evidence="11" type="primary">LOC123086721</name>
</gene>
<keyword evidence="12" id="KW-1185">Reference proteome</keyword>
<sequence>MRRKGYSDRWCQVLVRGGLVVSWQIEWPGSKGNPKVEMSSSLFATSAMEAPMSSSLGAMGPLLRKLHSLLDPDHRLPKPLKHGIGLLKEDLEELSAGLLEQSMADSPNQKAMYWMDEVRELSYEIEDCIDDMMLRHTGNGVKTRPVRGHRVSRVKVSRLFKSLKPCTRVSKIAELRTLVLEASERRERYHLDDCASSSSRVFTGHNRVPGLYGHATDFLVGVDDLKIKLTKWLTEDADQQLKVVCIDGPAGVGKTTLAKQLYRELGGQFDCWAFVRASRRSDTKRLLGDILSQVQCCQLPSYFCEVQNLIGNLMKYLQDKRYFIVIDDLWETTTWDIVKSAFPDGKNYSRIMTTAETDSVALECCGYQSDNILKMKPLGSHASAELFFSIVFGSEHLCPDQLKEVSDRIIRKCGGLPLATICIAGLLASQTDNSELWHHLQKCLCSKLSTSPTLEEMLKEVLNLSYSSLPYYLKTCLLYLTMYPEGYTMWKVDLLKQWISEGFIAAKEEKEVEEIADSYFYELVNRGMIQPEQINHNDEVYSCTMHHTVRDLIMFKSKEENFITSIDYSKAITGHSNMVRRLSLHFSSAKYATKPSGVILSQSRSLFFFGLLRCFPSDVEFKLLRVLTLEFWGNQYGHTNLDLTRICSLVHLRYLKISCNMIVELPAQMHGLRYMETLEINARISSVPLDIIDLPGLLHLSLRDERNLPDGIGRIRSLRTLQYFDLGNNSEDNVLSLGSLMNLQYLHLTYSTVQSDEHLKRNMVALASSVIKLVNLKSVILAPGALSTAIYHDVLSSVSSPPVFLQGLQRLDLLPPICMFSRVPKDIGVVRKLCYLSLVVRELRRNDIDSITGLPALTVLSLYVRQPPAESIIFNNGSFPALKYFKYMCGVLCLAFQEGALPNVLRLKLGFNARKGQQYDVLLAGIQHLVNLKKIDGIIGAAEGAEGPDRSAAESAFKDTIHKHSKFPSYVNVKRVDWVEEENEPRTQVNSSPKCHEILQKQRGVNETEEDTKQFADSGVKNQIMQVSPQHMDLCPDDTKLTMPSSNRTSFPEKLQDNIAAEAVSFSSTTSSAQSPQSWSAPSSHHSLPETYAWDPEGSPWSRALSSPSLTPKNTSAPQSAMHPMLSPEDHVSRTEGTRSTGYFHPLALPPSASNQPAPKVEMSLVGQWQKSKLIGSGTYGDIYEATNRHTGALCAVKVISIIPNDSRSADSLKQLDQEIKLLSQFKHENIVQYYGSETIEGQLYVYMEYVHPGSINKYIKQHCGAITESIVCNFTHHILRGLAFLHGQNIMHRLLQCLRFCIRTHRFLTIYHTRQRIFWNAVSRGIQQ</sequence>
<organism evidence="11">
    <name type="scientific">Triticum aestivum</name>
    <name type="common">Wheat</name>
    <dbReference type="NCBI Taxonomy" id="4565"/>
    <lineage>
        <taxon>Eukaryota</taxon>
        <taxon>Viridiplantae</taxon>
        <taxon>Streptophyta</taxon>
        <taxon>Embryophyta</taxon>
        <taxon>Tracheophyta</taxon>
        <taxon>Spermatophyta</taxon>
        <taxon>Magnoliopsida</taxon>
        <taxon>Liliopsida</taxon>
        <taxon>Poales</taxon>
        <taxon>Poaceae</taxon>
        <taxon>BOP clade</taxon>
        <taxon>Pooideae</taxon>
        <taxon>Triticodae</taxon>
        <taxon>Triticeae</taxon>
        <taxon>Triticinae</taxon>
        <taxon>Triticum</taxon>
    </lineage>
</organism>
<evidence type="ECO:0000256" key="6">
    <source>
        <dbReference type="ARBA" id="ARBA00022821"/>
    </source>
</evidence>
<accession>A0A3B6HUM4</accession>
<dbReference type="EnsemblPlants" id="TraesCS4A02G223400.2">
    <property type="protein sequence ID" value="TraesCS4A02G223400.2"/>
    <property type="gene ID" value="TraesCS4A02G223400"/>
</dbReference>
<name>A0A3B6HUM4_WHEAT</name>
<dbReference type="InterPro" id="IPR017441">
    <property type="entry name" value="Protein_kinase_ATP_BS"/>
</dbReference>
<dbReference type="GO" id="GO:0002758">
    <property type="term" value="P:innate immune response-activating signaling pathway"/>
    <property type="evidence" value="ECO:0007669"/>
    <property type="project" value="UniProtKB-ARBA"/>
</dbReference>
<dbReference type="GO" id="GO:0005886">
    <property type="term" value="C:plasma membrane"/>
    <property type="evidence" value="ECO:0007669"/>
    <property type="project" value="UniProtKB-SubCell"/>
</dbReference>
<protein>
    <recommendedName>
        <fullName evidence="10">Protein kinase domain-containing protein</fullName>
    </recommendedName>
</protein>
<dbReference type="OrthoDB" id="635874at2759"/>
<dbReference type="InterPro" id="IPR000719">
    <property type="entry name" value="Prot_kinase_dom"/>
</dbReference>
<dbReference type="GO" id="GO:0042742">
    <property type="term" value="P:defense response to bacterium"/>
    <property type="evidence" value="ECO:0007669"/>
    <property type="project" value="UniProtKB-ARBA"/>
</dbReference>
<dbReference type="InterPro" id="IPR041118">
    <property type="entry name" value="Rx_N"/>
</dbReference>
<comment type="subcellular location">
    <subcellularLocation>
        <location evidence="1">Cell membrane</location>
        <topology evidence="1">Single-pass membrane protein</topology>
    </subcellularLocation>
</comment>
<dbReference type="SMR" id="A0A3B6HUM4"/>
<evidence type="ECO:0000313" key="11">
    <source>
        <dbReference type="EnsemblPlants" id="TraesCS4A02G223400.2"/>
    </source>
</evidence>
<keyword evidence="4" id="KW-0677">Repeat</keyword>
<reference evidence="11" key="1">
    <citation type="submission" date="2018-08" db="EMBL/GenBank/DDBJ databases">
        <authorList>
            <person name="Rossello M."/>
        </authorList>
    </citation>
    <scope>NUCLEOTIDE SEQUENCE [LARGE SCALE GENOMIC DNA]</scope>
    <source>
        <strain evidence="11">cv. Chinese Spring</strain>
    </source>
</reference>
<dbReference type="PANTHER" id="PTHR23155">
    <property type="entry name" value="DISEASE RESISTANCE PROTEIN RP"/>
    <property type="match status" value="1"/>
</dbReference>
<dbReference type="InterPro" id="IPR011009">
    <property type="entry name" value="Kinase-like_dom_sf"/>
</dbReference>
<dbReference type="Pfam" id="PF00931">
    <property type="entry name" value="NB-ARC"/>
    <property type="match status" value="1"/>
</dbReference>